<comment type="caution">
    <text evidence="2">The sequence shown here is derived from an EMBL/GenBank/DDBJ whole genome shotgun (WGS) entry which is preliminary data.</text>
</comment>
<dbReference type="EMBL" id="PYGC01000007">
    <property type="protein sequence ID" value="PSK81917.1"/>
    <property type="molecule type" value="Genomic_DNA"/>
</dbReference>
<reference evidence="2 3" key="1">
    <citation type="submission" date="2018-03" db="EMBL/GenBank/DDBJ databases">
        <title>Genomic Encyclopedia of Archaeal and Bacterial Type Strains, Phase II (KMG-II): from individual species to whole genera.</title>
        <authorList>
            <person name="Goeker M."/>
        </authorList>
    </citation>
    <scope>NUCLEOTIDE SEQUENCE [LARGE SCALE GENOMIC DNA]</scope>
    <source>
        <strain evidence="2 3">DSM 27267</strain>
    </source>
</reference>
<keyword evidence="1" id="KW-0812">Transmembrane</keyword>
<evidence type="ECO:0000313" key="3">
    <source>
        <dbReference type="Proteomes" id="UP000240621"/>
    </source>
</evidence>
<protein>
    <submittedName>
        <fullName evidence="2">Uncharacterized protein</fullName>
    </submittedName>
</protein>
<evidence type="ECO:0000313" key="2">
    <source>
        <dbReference type="EMBL" id="PSK81917.1"/>
    </source>
</evidence>
<dbReference type="AlphaFoldDB" id="A0A2P8CAD5"/>
<dbReference type="Proteomes" id="UP000240621">
    <property type="component" value="Unassembled WGS sequence"/>
</dbReference>
<keyword evidence="1" id="KW-0472">Membrane</keyword>
<evidence type="ECO:0000256" key="1">
    <source>
        <dbReference type="SAM" id="Phobius"/>
    </source>
</evidence>
<proteinExistence type="predicted"/>
<feature type="transmembrane region" description="Helical" evidence="1">
    <location>
        <begin position="45"/>
        <end position="67"/>
    </location>
</feature>
<keyword evidence="1" id="KW-1133">Transmembrane helix</keyword>
<sequence>MYNLFMGPLKSTQMISLLWLNFRLNYGKQPCMHLQDAIKLNDGCLLLTSFSTNALISEILSMVLLFFDMKKPAWKFNRAGLSVEPIQLVNPDGSSTTRF</sequence>
<organism evidence="2 3">
    <name type="scientific">Prolixibacter denitrificans</name>
    <dbReference type="NCBI Taxonomy" id="1541063"/>
    <lineage>
        <taxon>Bacteria</taxon>
        <taxon>Pseudomonadati</taxon>
        <taxon>Bacteroidota</taxon>
        <taxon>Bacteroidia</taxon>
        <taxon>Marinilabiliales</taxon>
        <taxon>Prolixibacteraceae</taxon>
        <taxon>Prolixibacter</taxon>
    </lineage>
</organism>
<name>A0A2P8CAD5_9BACT</name>
<gene>
    <name evidence="2" type="ORF">CLV93_10724</name>
</gene>
<accession>A0A2P8CAD5</accession>